<dbReference type="GO" id="GO:0005524">
    <property type="term" value="F:ATP binding"/>
    <property type="evidence" value="ECO:0007669"/>
    <property type="project" value="UniProtKB-KW"/>
</dbReference>
<dbReference type="PANTHER" id="PTHR14025">
    <property type="entry name" value="FANCONI ANEMIA GROUP M FANCM FAMILY MEMBER"/>
    <property type="match status" value="1"/>
</dbReference>
<dbReference type="InterPro" id="IPR001650">
    <property type="entry name" value="Helicase_C-like"/>
</dbReference>
<evidence type="ECO:0000256" key="3">
    <source>
        <dbReference type="ARBA" id="ARBA00022806"/>
    </source>
</evidence>
<evidence type="ECO:0000256" key="1">
    <source>
        <dbReference type="ARBA" id="ARBA00022741"/>
    </source>
</evidence>
<comment type="caution">
    <text evidence="6">The sequence shown here is derived from an EMBL/GenBank/DDBJ whole genome shotgun (WGS) entry which is preliminary data.</text>
</comment>
<evidence type="ECO:0000313" key="6">
    <source>
        <dbReference type="EMBL" id="GAH39581.1"/>
    </source>
</evidence>
<dbReference type="InterPro" id="IPR041755">
    <property type="entry name" value="Hef_ID"/>
</dbReference>
<dbReference type="InterPro" id="IPR027417">
    <property type="entry name" value="P-loop_NTPase"/>
</dbReference>
<dbReference type="AlphaFoldDB" id="X1F1T6"/>
<dbReference type="Pfam" id="PF21210">
    <property type="entry name" value="RNA_helicase_helical"/>
    <property type="match status" value="1"/>
</dbReference>
<sequence length="299" mass="34082">ILGLTASPGSNKEKISVLCKNLHIPDSNIFLRTRDDKDVKEYIKPMKIWKVGVDMTDLMRLFHSALKNMIQERLNYLNSLGFIDSNKEQLENIYKKDLIKLNSDLLQIINGDGSKTGAYKALSLNAQILRLFHMLSLVESQGLDSLLSYLKSMKNQSSKKNASKALISLANNYEINKIFNELRQYNELDELLLIHPKFNICKQIILKELKVNPDTRILIFSKLRDSVATITSKLKKNSLIRPKRFVGQATKSSQDKGLSQKKQIEILNDFKEGKYNVLISTNVAEEGLDIAECDLCYIL</sequence>
<dbReference type="EMBL" id="BARU01009631">
    <property type="protein sequence ID" value="GAH39581.1"/>
    <property type="molecule type" value="Genomic_DNA"/>
</dbReference>
<reference evidence="6" key="1">
    <citation type="journal article" date="2014" name="Front. Microbiol.">
        <title>High frequency of phylogenetically diverse reductive dehalogenase-homologous genes in deep subseafloor sedimentary metagenomes.</title>
        <authorList>
            <person name="Kawai M."/>
            <person name="Futagami T."/>
            <person name="Toyoda A."/>
            <person name="Takaki Y."/>
            <person name="Nishi S."/>
            <person name="Hori S."/>
            <person name="Arai W."/>
            <person name="Tsubouchi T."/>
            <person name="Morono Y."/>
            <person name="Uchiyama I."/>
            <person name="Ito T."/>
            <person name="Fujiyama A."/>
            <person name="Inagaki F."/>
            <person name="Takami H."/>
        </authorList>
    </citation>
    <scope>NUCLEOTIDE SEQUENCE</scope>
    <source>
        <strain evidence="6">Expedition CK06-06</strain>
    </source>
</reference>
<feature type="non-terminal residue" evidence="6">
    <location>
        <position position="1"/>
    </location>
</feature>
<dbReference type="Gene3D" id="3.40.50.300">
    <property type="entry name" value="P-loop containing nucleotide triphosphate hydrolases"/>
    <property type="match status" value="2"/>
</dbReference>
<evidence type="ECO:0000256" key="4">
    <source>
        <dbReference type="ARBA" id="ARBA00022840"/>
    </source>
</evidence>
<evidence type="ECO:0000259" key="5">
    <source>
        <dbReference type="PROSITE" id="PS51194"/>
    </source>
</evidence>
<dbReference type="GO" id="GO:0016787">
    <property type="term" value="F:hydrolase activity"/>
    <property type="evidence" value="ECO:0007669"/>
    <property type="project" value="UniProtKB-KW"/>
</dbReference>
<dbReference type="Gene3D" id="1.20.1320.20">
    <property type="entry name" value="hef helicase domain"/>
    <property type="match status" value="1"/>
</dbReference>
<dbReference type="SUPFAM" id="SSF52540">
    <property type="entry name" value="P-loop containing nucleoside triphosphate hydrolases"/>
    <property type="match status" value="1"/>
</dbReference>
<keyword evidence="1" id="KW-0547">Nucleotide-binding</keyword>
<keyword evidence="2" id="KW-0378">Hydrolase</keyword>
<gene>
    <name evidence="6" type="ORF">S03H2_18552</name>
</gene>
<keyword evidence="3" id="KW-0347">Helicase</keyword>
<protein>
    <recommendedName>
        <fullName evidence="5">Helicase C-terminal domain-containing protein</fullName>
    </recommendedName>
</protein>
<evidence type="ECO:0000256" key="2">
    <source>
        <dbReference type="ARBA" id="ARBA00022801"/>
    </source>
</evidence>
<keyword evidence="4" id="KW-0067">ATP-binding</keyword>
<dbReference type="GO" id="GO:0004386">
    <property type="term" value="F:helicase activity"/>
    <property type="evidence" value="ECO:0007669"/>
    <property type="project" value="UniProtKB-KW"/>
</dbReference>
<feature type="domain" description="Helicase C-terminal" evidence="5">
    <location>
        <begin position="200"/>
        <end position="299"/>
    </location>
</feature>
<proteinExistence type="predicted"/>
<dbReference type="Pfam" id="PF00271">
    <property type="entry name" value="Helicase_C"/>
    <property type="match status" value="1"/>
</dbReference>
<name>X1F1T6_9ZZZZ</name>
<dbReference type="PANTHER" id="PTHR14025:SF20">
    <property type="entry name" value="FANCONI ANEMIA GROUP M PROTEIN"/>
    <property type="match status" value="1"/>
</dbReference>
<organism evidence="6">
    <name type="scientific">marine sediment metagenome</name>
    <dbReference type="NCBI Taxonomy" id="412755"/>
    <lineage>
        <taxon>unclassified sequences</taxon>
        <taxon>metagenomes</taxon>
        <taxon>ecological metagenomes</taxon>
    </lineage>
</organism>
<dbReference type="PROSITE" id="PS51194">
    <property type="entry name" value="HELICASE_CTER"/>
    <property type="match status" value="1"/>
</dbReference>
<accession>X1F1T6</accession>